<feature type="compositionally biased region" description="Basic and acidic residues" evidence="1">
    <location>
        <begin position="1"/>
        <end position="10"/>
    </location>
</feature>
<name>A0A816S5I6_BRANA</name>
<sequence length="207" mass="23429">MSKEKDKERVASPTSYGTFQGVPTYPPPLHPRPPQHHPVSGFPQPSQPPRATHHDLSVHQYIQEHQTVPGYDVAEGRHGRRERLPCCGIGIGWFLFITGFLLGSIPWYIGVFILVCAKINPREKPGYIACAIAVSLPLNIVQHQIQSSESCGISKFSLVFIGCSCYYCHSVWFHGRKRSLVVKVYHHQPRKLYKCSSSRYSFVINMI</sequence>
<evidence type="ECO:0000256" key="2">
    <source>
        <dbReference type="SAM" id="Phobius"/>
    </source>
</evidence>
<gene>
    <name evidence="3" type="ORF">DARMORV10_A06P00950.1</name>
</gene>
<keyword evidence="2" id="KW-1133">Transmembrane helix</keyword>
<organism evidence="3">
    <name type="scientific">Brassica napus</name>
    <name type="common">Rape</name>
    <dbReference type="NCBI Taxonomy" id="3708"/>
    <lineage>
        <taxon>Eukaryota</taxon>
        <taxon>Viridiplantae</taxon>
        <taxon>Streptophyta</taxon>
        <taxon>Embryophyta</taxon>
        <taxon>Tracheophyta</taxon>
        <taxon>Spermatophyta</taxon>
        <taxon>Magnoliopsida</taxon>
        <taxon>eudicotyledons</taxon>
        <taxon>Gunneridae</taxon>
        <taxon>Pentapetalae</taxon>
        <taxon>rosids</taxon>
        <taxon>malvids</taxon>
        <taxon>Brassicales</taxon>
        <taxon>Brassicaceae</taxon>
        <taxon>Brassiceae</taxon>
        <taxon>Brassica</taxon>
    </lineage>
</organism>
<dbReference type="PANTHER" id="PTHR46631:SF23">
    <property type="entry name" value="60S RIBOSOMAL PROTEIN L18A-LIKE PROTEIN"/>
    <property type="match status" value="1"/>
</dbReference>
<feature type="transmembrane region" description="Helical" evidence="2">
    <location>
        <begin position="87"/>
        <end position="115"/>
    </location>
</feature>
<reference evidence="3" key="1">
    <citation type="submission" date="2021-01" db="EMBL/GenBank/DDBJ databases">
        <authorList>
            <consortium name="Genoscope - CEA"/>
            <person name="William W."/>
        </authorList>
    </citation>
    <scope>NUCLEOTIDE SEQUENCE</scope>
</reference>
<keyword evidence="2" id="KW-0472">Membrane</keyword>
<dbReference type="PANTHER" id="PTHR46631">
    <property type="entry name" value="60S RIBOSOMAL PROTEIN L18A-LIKE"/>
    <property type="match status" value="1"/>
</dbReference>
<dbReference type="InterPro" id="IPR044804">
    <property type="entry name" value="Ribosomal_eL20z-like"/>
</dbReference>
<feature type="region of interest" description="Disordered" evidence="1">
    <location>
        <begin position="1"/>
        <end position="53"/>
    </location>
</feature>
<evidence type="ECO:0000256" key="1">
    <source>
        <dbReference type="SAM" id="MobiDB-lite"/>
    </source>
</evidence>
<dbReference type="AlphaFoldDB" id="A0A816S5I6"/>
<dbReference type="EMBL" id="HG994360">
    <property type="protein sequence ID" value="CAF2080975.1"/>
    <property type="molecule type" value="Genomic_DNA"/>
</dbReference>
<proteinExistence type="predicted"/>
<accession>A0A816S5I6</accession>
<dbReference type="Proteomes" id="UP001295469">
    <property type="component" value="Chromosome A06"/>
</dbReference>
<protein>
    <submittedName>
        <fullName evidence="3">(rape) hypothetical protein</fullName>
    </submittedName>
</protein>
<evidence type="ECO:0000313" key="3">
    <source>
        <dbReference type="EMBL" id="CAF2080975.1"/>
    </source>
</evidence>
<keyword evidence="2" id="KW-0812">Transmembrane</keyword>